<dbReference type="Pfam" id="PF02518">
    <property type="entry name" value="HATPase_c"/>
    <property type="match status" value="1"/>
</dbReference>
<evidence type="ECO:0000256" key="1">
    <source>
        <dbReference type="ARBA" id="ARBA00000085"/>
    </source>
</evidence>
<feature type="domain" description="HAMP" evidence="12">
    <location>
        <begin position="180"/>
        <end position="231"/>
    </location>
</feature>
<dbReference type="SUPFAM" id="SSF47384">
    <property type="entry name" value="Homodimeric domain of signal transducing histidine kinase"/>
    <property type="match status" value="1"/>
</dbReference>
<keyword evidence="14" id="KW-1185">Reference proteome</keyword>
<keyword evidence="6" id="KW-0808">Transferase</keyword>
<accession>A0A7X5XYQ9</accession>
<dbReference type="EC" id="2.7.13.3" evidence="3"/>
<evidence type="ECO:0000256" key="2">
    <source>
        <dbReference type="ARBA" id="ARBA00004651"/>
    </source>
</evidence>
<evidence type="ECO:0000259" key="12">
    <source>
        <dbReference type="PROSITE" id="PS50885"/>
    </source>
</evidence>
<dbReference type="PROSITE" id="PS50109">
    <property type="entry name" value="HIS_KIN"/>
    <property type="match status" value="1"/>
</dbReference>
<evidence type="ECO:0000259" key="11">
    <source>
        <dbReference type="PROSITE" id="PS50109"/>
    </source>
</evidence>
<keyword evidence="10" id="KW-0472">Membrane</keyword>
<dbReference type="SMART" id="SM00387">
    <property type="entry name" value="HATPase_c"/>
    <property type="match status" value="1"/>
</dbReference>
<dbReference type="SMART" id="SM00388">
    <property type="entry name" value="HisKA"/>
    <property type="match status" value="1"/>
</dbReference>
<dbReference type="InterPro" id="IPR036097">
    <property type="entry name" value="HisK_dim/P_sf"/>
</dbReference>
<keyword evidence="9" id="KW-0067">ATP-binding</keyword>
<evidence type="ECO:0000313" key="13">
    <source>
        <dbReference type="EMBL" id="NJB97527.1"/>
    </source>
</evidence>
<dbReference type="Gene3D" id="1.10.287.130">
    <property type="match status" value="1"/>
</dbReference>
<proteinExistence type="predicted"/>
<dbReference type="GO" id="GO:0000155">
    <property type="term" value="F:phosphorelay sensor kinase activity"/>
    <property type="evidence" value="ECO:0007669"/>
    <property type="project" value="InterPro"/>
</dbReference>
<keyword evidence="8 13" id="KW-0418">Kinase</keyword>
<dbReference type="PANTHER" id="PTHR44936">
    <property type="entry name" value="SENSOR PROTEIN CREC"/>
    <property type="match status" value="1"/>
</dbReference>
<dbReference type="EMBL" id="JAATJB010000004">
    <property type="protein sequence ID" value="NJB97527.1"/>
    <property type="molecule type" value="Genomic_DNA"/>
</dbReference>
<name>A0A7X5XYQ9_9SPHN</name>
<keyword evidence="7" id="KW-0547">Nucleotide-binding</keyword>
<dbReference type="PRINTS" id="PR00344">
    <property type="entry name" value="BCTRLSENSOR"/>
</dbReference>
<protein>
    <recommendedName>
        <fullName evidence="3">histidine kinase</fullName>
        <ecNumber evidence="3">2.7.13.3</ecNumber>
    </recommendedName>
</protein>
<dbReference type="InterPro" id="IPR003661">
    <property type="entry name" value="HisK_dim/P_dom"/>
</dbReference>
<dbReference type="SMART" id="SM00304">
    <property type="entry name" value="HAMP"/>
    <property type="match status" value="2"/>
</dbReference>
<dbReference type="InterPro" id="IPR003594">
    <property type="entry name" value="HATPase_dom"/>
</dbReference>
<evidence type="ECO:0000313" key="14">
    <source>
        <dbReference type="Proteomes" id="UP000531251"/>
    </source>
</evidence>
<dbReference type="Gene3D" id="3.30.565.10">
    <property type="entry name" value="Histidine kinase-like ATPase, C-terminal domain"/>
    <property type="match status" value="1"/>
</dbReference>
<feature type="transmembrane region" description="Helical" evidence="10">
    <location>
        <begin position="157"/>
        <end position="179"/>
    </location>
</feature>
<organism evidence="13 14">
    <name type="scientific">Sphingomonas trueperi</name>
    <dbReference type="NCBI Taxonomy" id="53317"/>
    <lineage>
        <taxon>Bacteria</taxon>
        <taxon>Pseudomonadati</taxon>
        <taxon>Pseudomonadota</taxon>
        <taxon>Alphaproteobacteria</taxon>
        <taxon>Sphingomonadales</taxon>
        <taxon>Sphingomonadaceae</taxon>
        <taxon>Sphingomonas</taxon>
    </lineage>
</organism>
<dbReference type="InterPro" id="IPR005467">
    <property type="entry name" value="His_kinase_dom"/>
</dbReference>
<evidence type="ECO:0000256" key="7">
    <source>
        <dbReference type="ARBA" id="ARBA00022741"/>
    </source>
</evidence>
<keyword evidence="4" id="KW-1003">Cell membrane</keyword>
<gene>
    <name evidence="13" type="ORF">GGR89_001839</name>
</gene>
<feature type="transmembrane region" description="Helical" evidence="10">
    <location>
        <begin position="12"/>
        <end position="34"/>
    </location>
</feature>
<evidence type="ECO:0000256" key="9">
    <source>
        <dbReference type="ARBA" id="ARBA00022840"/>
    </source>
</evidence>
<keyword evidence="10" id="KW-0812">Transmembrane</keyword>
<dbReference type="GO" id="GO:0005524">
    <property type="term" value="F:ATP binding"/>
    <property type="evidence" value="ECO:0007669"/>
    <property type="project" value="UniProtKB-KW"/>
</dbReference>
<dbReference type="GO" id="GO:0005886">
    <property type="term" value="C:plasma membrane"/>
    <property type="evidence" value="ECO:0007669"/>
    <property type="project" value="UniProtKB-SubCell"/>
</dbReference>
<comment type="caution">
    <text evidence="13">The sequence shown here is derived from an EMBL/GenBank/DDBJ whole genome shotgun (WGS) entry which is preliminary data.</text>
</comment>
<dbReference type="RefSeq" id="WP_125977149.1">
    <property type="nucleotide sequence ID" value="NZ_BAAADY010000010.1"/>
</dbReference>
<reference evidence="13 14" key="1">
    <citation type="submission" date="2020-03" db="EMBL/GenBank/DDBJ databases">
        <title>Genomic Encyclopedia of Type Strains, Phase IV (KMG-IV): sequencing the most valuable type-strain genomes for metagenomic binning, comparative biology and taxonomic classification.</title>
        <authorList>
            <person name="Goeker M."/>
        </authorList>
    </citation>
    <scope>NUCLEOTIDE SEQUENCE [LARGE SCALE GENOMIC DNA]</scope>
    <source>
        <strain evidence="13 14">DSM 7225</strain>
    </source>
</reference>
<keyword evidence="10" id="KW-1133">Transmembrane helix</keyword>
<dbReference type="SUPFAM" id="SSF55874">
    <property type="entry name" value="ATPase domain of HSP90 chaperone/DNA topoisomerase II/histidine kinase"/>
    <property type="match status" value="1"/>
</dbReference>
<dbReference type="Pfam" id="PF00672">
    <property type="entry name" value="HAMP"/>
    <property type="match status" value="1"/>
</dbReference>
<dbReference type="Proteomes" id="UP000531251">
    <property type="component" value="Unassembled WGS sequence"/>
</dbReference>
<comment type="catalytic activity">
    <reaction evidence="1">
        <text>ATP + protein L-histidine = ADP + protein N-phospho-L-histidine.</text>
        <dbReference type="EC" id="2.7.13.3"/>
    </reaction>
</comment>
<evidence type="ECO:0000256" key="3">
    <source>
        <dbReference type="ARBA" id="ARBA00012438"/>
    </source>
</evidence>
<dbReference type="InterPro" id="IPR036890">
    <property type="entry name" value="HATPase_C_sf"/>
</dbReference>
<evidence type="ECO:0000256" key="8">
    <source>
        <dbReference type="ARBA" id="ARBA00022777"/>
    </source>
</evidence>
<evidence type="ECO:0000256" key="6">
    <source>
        <dbReference type="ARBA" id="ARBA00022679"/>
    </source>
</evidence>
<dbReference type="PANTHER" id="PTHR44936:SF10">
    <property type="entry name" value="SENSOR PROTEIN RSTB"/>
    <property type="match status" value="1"/>
</dbReference>
<evidence type="ECO:0000256" key="10">
    <source>
        <dbReference type="SAM" id="Phobius"/>
    </source>
</evidence>
<comment type="subcellular location">
    <subcellularLocation>
        <location evidence="2">Cell membrane</location>
        <topology evidence="2">Multi-pass membrane protein</topology>
    </subcellularLocation>
</comment>
<keyword evidence="5" id="KW-0597">Phosphoprotein</keyword>
<dbReference type="AlphaFoldDB" id="A0A7X5XYQ9"/>
<dbReference type="CDD" id="cd00082">
    <property type="entry name" value="HisKA"/>
    <property type="match status" value="1"/>
</dbReference>
<dbReference type="PROSITE" id="PS50885">
    <property type="entry name" value="HAMP"/>
    <property type="match status" value="1"/>
</dbReference>
<evidence type="ECO:0000256" key="4">
    <source>
        <dbReference type="ARBA" id="ARBA00022475"/>
    </source>
</evidence>
<dbReference type="InterPro" id="IPR003660">
    <property type="entry name" value="HAMP_dom"/>
</dbReference>
<dbReference type="InterPro" id="IPR050980">
    <property type="entry name" value="2C_sensor_his_kinase"/>
</dbReference>
<dbReference type="InterPro" id="IPR004358">
    <property type="entry name" value="Sig_transdc_His_kin-like_C"/>
</dbReference>
<dbReference type="CDD" id="cd06225">
    <property type="entry name" value="HAMP"/>
    <property type="match status" value="1"/>
</dbReference>
<feature type="domain" description="Histidine kinase" evidence="11">
    <location>
        <begin position="239"/>
        <end position="438"/>
    </location>
</feature>
<sequence>MRAFLKRPSGLIGQVFAILLLTILIEFAVSTLLYERASQFAVRDDEARRLAEHLVIARKLLAEQPPARREDLAVEFTTSRYEVRWMPQLPSGLREQPDLDRLYEQVVLWEPTLASNGLRLRLTSQGSKALIVGAVPMPDGSWMYFRTREHVHAADLGLSRILLALAPALALILISGILLRRMLLPMRRLALAADRFGTGTILKVEEAGPKELRRVISAFNRMQERIQRLIADRTQALAAVGHDMRTPLARLRLRADAIADPDVHAAVETDITEMEAMISSLLAFLGGEGDKETPARVDLAVLCATIADDNADHGRDVEYDGPDHFEHVLRPLMLKRALNNLVDNAVHYAGQCCIRLVPADGAVAIRVEDKGPGIPEEDLQRVMQPFVRLDAARSRDTVGFGLGLSIVARAAEAEGGSFRLANREGGGLCAEILLPRNGAGA</sequence>
<evidence type="ECO:0000256" key="5">
    <source>
        <dbReference type="ARBA" id="ARBA00022553"/>
    </source>
</evidence>